<sequence>MAERSASELARETLRQLALNRLPPTPENYTRLYEQAAGEPGPASFPQGPLRHVHALLPAQTPGQKRLRDQLGAAIERSDWQGLQQVITAYANAALQPPTHEARPVELPVPPPVQALPDDLTQQLARRFEALSTLLDTQDAKTGQLHQQLMEQLQSPPVDAKALARRLHDQHYPLTFSIADQLQVLQLMQELLQTLVQHLAQDPTHGSWLVQQLTAIEQAITPPLSPAPLADARRELQTVIHRRLQLQDGMAAAQQALRDMLGGFVQHLAQITSSNETLGARMEEAARQLDGIQRLEDAAPLLQQVLEATRTMAAGSRVAQEELQALRTHVDACEARIETLQQELDEAARRARHDPLTGQLNRLGVSEALDREVARAQRHGQPLSVALVDMDGMQTLNAELGHAMGDAALVHVAQLARQGLRPEDVVGRYEGQAFVLLLPQTPETAGAQALQRLLQLLEQAPLPASAQPPGQPAPRPLSFSAGVAQLQSHENGMDVLRRADTAMLQAKERGKRCIATASGAQWQPVGNAGTGL</sequence>
<dbReference type="InterPro" id="IPR029787">
    <property type="entry name" value="Nucleotide_cyclase"/>
</dbReference>
<dbReference type="SUPFAM" id="SSF55073">
    <property type="entry name" value="Nucleotide cyclase"/>
    <property type="match status" value="1"/>
</dbReference>
<dbReference type="PROSITE" id="PS50887">
    <property type="entry name" value="GGDEF"/>
    <property type="match status" value="1"/>
</dbReference>
<dbReference type="EMBL" id="CP065668">
    <property type="protein sequence ID" value="QPS08198.1"/>
    <property type="molecule type" value="Genomic_DNA"/>
</dbReference>
<organism evidence="5 6">
    <name type="scientific">Delftia acidovorans</name>
    <name type="common">Pseudomonas acidovorans</name>
    <name type="synonym">Comamonas acidovorans</name>
    <dbReference type="NCBI Taxonomy" id="80866"/>
    <lineage>
        <taxon>Bacteria</taxon>
        <taxon>Pseudomonadati</taxon>
        <taxon>Pseudomonadota</taxon>
        <taxon>Betaproteobacteria</taxon>
        <taxon>Burkholderiales</taxon>
        <taxon>Comamonadaceae</taxon>
        <taxon>Delftia</taxon>
    </lineage>
</organism>
<dbReference type="InterPro" id="IPR000160">
    <property type="entry name" value="GGDEF_dom"/>
</dbReference>
<dbReference type="Gene3D" id="3.30.70.270">
    <property type="match status" value="1"/>
</dbReference>
<dbReference type="Pfam" id="PF00990">
    <property type="entry name" value="GGDEF"/>
    <property type="match status" value="1"/>
</dbReference>
<evidence type="ECO:0000256" key="2">
    <source>
        <dbReference type="ARBA" id="ARBA00034247"/>
    </source>
</evidence>
<dbReference type="AlphaFoldDB" id="A0A7T2S3I0"/>
<dbReference type="RefSeq" id="WP_197955574.1">
    <property type="nucleotide sequence ID" value="NZ_CP065668.1"/>
</dbReference>
<evidence type="ECO:0000256" key="3">
    <source>
        <dbReference type="SAM" id="Coils"/>
    </source>
</evidence>
<dbReference type="InterPro" id="IPR050469">
    <property type="entry name" value="Diguanylate_Cyclase"/>
</dbReference>
<name>A0A7T2S3I0_DELAC</name>
<evidence type="ECO:0000313" key="6">
    <source>
        <dbReference type="Proteomes" id="UP000594778"/>
    </source>
</evidence>
<evidence type="ECO:0000259" key="4">
    <source>
        <dbReference type="PROSITE" id="PS50887"/>
    </source>
</evidence>
<gene>
    <name evidence="5" type="ORF">I6G66_28730</name>
</gene>
<dbReference type="PANTHER" id="PTHR45138">
    <property type="entry name" value="REGULATORY COMPONENTS OF SENSORY TRANSDUCTION SYSTEM"/>
    <property type="match status" value="1"/>
</dbReference>
<comment type="catalytic activity">
    <reaction evidence="2">
        <text>2 GTP = 3',3'-c-di-GMP + 2 diphosphate</text>
        <dbReference type="Rhea" id="RHEA:24898"/>
        <dbReference type="ChEBI" id="CHEBI:33019"/>
        <dbReference type="ChEBI" id="CHEBI:37565"/>
        <dbReference type="ChEBI" id="CHEBI:58805"/>
        <dbReference type="EC" id="2.7.7.65"/>
    </reaction>
</comment>
<feature type="coiled-coil region" evidence="3">
    <location>
        <begin position="323"/>
        <end position="350"/>
    </location>
</feature>
<dbReference type="InterPro" id="IPR043128">
    <property type="entry name" value="Rev_trsase/Diguanyl_cyclase"/>
</dbReference>
<dbReference type="Proteomes" id="UP000594778">
    <property type="component" value="Chromosome"/>
</dbReference>
<dbReference type="NCBIfam" id="TIGR00254">
    <property type="entry name" value="GGDEF"/>
    <property type="match status" value="1"/>
</dbReference>
<proteinExistence type="predicted"/>
<evidence type="ECO:0000313" key="5">
    <source>
        <dbReference type="EMBL" id="QPS08198.1"/>
    </source>
</evidence>
<evidence type="ECO:0000256" key="1">
    <source>
        <dbReference type="ARBA" id="ARBA00012528"/>
    </source>
</evidence>
<reference evidence="5 6" key="1">
    <citation type="submission" date="2020-12" db="EMBL/GenBank/DDBJ databases">
        <title>FDA dAtabase for Regulatory Grade micrObial Sequences (FDA-ARGOS): Supporting development and validation of Infectious Disease Dx tests.</title>
        <authorList>
            <person name="Sproer C."/>
            <person name="Gronow S."/>
            <person name="Severitt S."/>
            <person name="Schroder I."/>
            <person name="Tallon L."/>
            <person name="Sadzewicz L."/>
            <person name="Zhao X."/>
            <person name="Boylan J."/>
            <person name="Ott S."/>
            <person name="Bowen H."/>
            <person name="Vavikolanu K."/>
            <person name="Mehta A."/>
            <person name="Aluvathingal J."/>
            <person name="Nadendla S."/>
            <person name="Lowell S."/>
            <person name="Myers T."/>
            <person name="Yan Y."/>
            <person name="Sichtig H."/>
        </authorList>
    </citation>
    <scope>NUCLEOTIDE SEQUENCE [LARGE SCALE GENOMIC DNA]</scope>
    <source>
        <strain evidence="5 6">FDAARGOS_909</strain>
    </source>
</reference>
<keyword evidence="3" id="KW-0175">Coiled coil</keyword>
<dbReference type="SMART" id="SM00267">
    <property type="entry name" value="GGDEF"/>
    <property type="match status" value="1"/>
</dbReference>
<feature type="domain" description="GGDEF" evidence="4">
    <location>
        <begin position="381"/>
        <end position="519"/>
    </location>
</feature>
<dbReference type="GO" id="GO:0052621">
    <property type="term" value="F:diguanylate cyclase activity"/>
    <property type="evidence" value="ECO:0007669"/>
    <property type="project" value="UniProtKB-EC"/>
</dbReference>
<protein>
    <recommendedName>
        <fullName evidence="1">diguanylate cyclase</fullName>
        <ecNumber evidence="1">2.7.7.65</ecNumber>
    </recommendedName>
</protein>
<dbReference type="CDD" id="cd01949">
    <property type="entry name" value="GGDEF"/>
    <property type="match status" value="1"/>
</dbReference>
<dbReference type="PANTHER" id="PTHR45138:SF9">
    <property type="entry name" value="DIGUANYLATE CYCLASE DGCM-RELATED"/>
    <property type="match status" value="1"/>
</dbReference>
<accession>A0A7T2S3I0</accession>
<dbReference type="EC" id="2.7.7.65" evidence="1"/>